<dbReference type="GO" id="GO:0004674">
    <property type="term" value="F:protein serine/threonine kinase activity"/>
    <property type="evidence" value="ECO:0007669"/>
    <property type="project" value="UniProtKB-KW"/>
</dbReference>
<keyword evidence="5" id="KW-0418">Kinase</keyword>
<dbReference type="SMART" id="SM00220">
    <property type="entry name" value="S_TKc"/>
    <property type="match status" value="1"/>
</dbReference>
<comment type="catalytic activity">
    <reaction evidence="7">
        <text>L-threonyl-[protein] + ATP = O-phospho-L-threonyl-[protein] + ADP + H(+)</text>
        <dbReference type="Rhea" id="RHEA:46608"/>
        <dbReference type="Rhea" id="RHEA-COMP:11060"/>
        <dbReference type="Rhea" id="RHEA-COMP:11605"/>
        <dbReference type="ChEBI" id="CHEBI:15378"/>
        <dbReference type="ChEBI" id="CHEBI:30013"/>
        <dbReference type="ChEBI" id="CHEBI:30616"/>
        <dbReference type="ChEBI" id="CHEBI:61977"/>
        <dbReference type="ChEBI" id="CHEBI:456216"/>
        <dbReference type="EC" id="2.7.11.1"/>
    </reaction>
</comment>
<dbReference type="Gene3D" id="1.10.510.10">
    <property type="entry name" value="Transferase(Phosphotransferase) domain 1"/>
    <property type="match status" value="1"/>
</dbReference>
<gene>
    <name evidence="10" type="ORF">Cgig2_004959</name>
</gene>
<dbReference type="PROSITE" id="PS00108">
    <property type="entry name" value="PROTEIN_KINASE_ST"/>
    <property type="match status" value="1"/>
</dbReference>
<evidence type="ECO:0000313" key="11">
    <source>
        <dbReference type="Proteomes" id="UP001153076"/>
    </source>
</evidence>
<comment type="caution">
    <text evidence="10">The sequence shown here is derived from an EMBL/GenBank/DDBJ whole genome shotgun (WGS) entry which is preliminary data.</text>
</comment>
<evidence type="ECO:0000313" key="10">
    <source>
        <dbReference type="EMBL" id="KAJ8452623.1"/>
    </source>
</evidence>
<evidence type="ECO:0000256" key="5">
    <source>
        <dbReference type="ARBA" id="ARBA00022777"/>
    </source>
</evidence>
<dbReference type="Proteomes" id="UP001153076">
    <property type="component" value="Unassembled WGS sequence"/>
</dbReference>
<evidence type="ECO:0000259" key="9">
    <source>
        <dbReference type="PROSITE" id="PS50011"/>
    </source>
</evidence>
<dbReference type="GO" id="GO:0005524">
    <property type="term" value="F:ATP binding"/>
    <property type="evidence" value="ECO:0007669"/>
    <property type="project" value="UniProtKB-KW"/>
</dbReference>
<dbReference type="PANTHER" id="PTHR27007">
    <property type="match status" value="1"/>
</dbReference>
<proteinExistence type="predicted"/>
<feature type="domain" description="Protein kinase" evidence="9">
    <location>
        <begin position="14"/>
        <end position="227"/>
    </location>
</feature>
<dbReference type="OrthoDB" id="543442at2759"/>
<dbReference type="InterPro" id="IPR050528">
    <property type="entry name" value="L-type_Lectin-RKs"/>
</dbReference>
<evidence type="ECO:0000256" key="7">
    <source>
        <dbReference type="ARBA" id="ARBA00047899"/>
    </source>
</evidence>
<keyword evidence="11" id="KW-1185">Reference proteome</keyword>
<organism evidence="10 11">
    <name type="scientific">Carnegiea gigantea</name>
    <dbReference type="NCBI Taxonomy" id="171969"/>
    <lineage>
        <taxon>Eukaryota</taxon>
        <taxon>Viridiplantae</taxon>
        <taxon>Streptophyta</taxon>
        <taxon>Embryophyta</taxon>
        <taxon>Tracheophyta</taxon>
        <taxon>Spermatophyta</taxon>
        <taxon>Magnoliopsida</taxon>
        <taxon>eudicotyledons</taxon>
        <taxon>Gunneridae</taxon>
        <taxon>Pentapetalae</taxon>
        <taxon>Caryophyllales</taxon>
        <taxon>Cactineae</taxon>
        <taxon>Cactaceae</taxon>
        <taxon>Cactoideae</taxon>
        <taxon>Echinocereeae</taxon>
        <taxon>Carnegiea</taxon>
    </lineage>
</organism>
<dbReference type="SUPFAM" id="SSF56112">
    <property type="entry name" value="Protein kinase-like (PK-like)"/>
    <property type="match status" value="1"/>
</dbReference>
<accession>A0A9Q1QRG7</accession>
<keyword evidence="3" id="KW-0808">Transferase</keyword>
<sequence>MLVGVGYATQRKKYEELHEAWEQEYGPLGLSYKDLYLATKGFKDSGGFGKAFRGMLPSSGTQVAVKRISLDSNQGMKEFVAEIASMRRRKGELLLVYDYMPNGSLDNFLFSGNKKPNLSWLHRINIIKGVASALLYLHEKGEQVVLHRDVKLCNVLLGTDMNARLGYLAPELTRTWTPSAGTDWLLENRVFCLHNFTRDDFVLVTWICDSFKKGAIVDTSDPRLQGK</sequence>
<dbReference type="InterPro" id="IPR008271">
    <property type="entry name" value="Ser/Thr_kinase_AS"/>
</dbReference>
<keyword evidence="4" id="KW-0547">Nucleotide-binding</keyword>
<dbReference type="InterPro" id="IPR001245">
    <property type="entry name" value="Ser-Thr/Tyr_kinase_cat_dom"/>
</dbReference>
<dbReference type="GO" id="GO:0051707">
    <property type="term" value="P:response to other organism"/>
    <property type="evidence" value="ECO:0007669"/>
    <property type="project" value="UniProtKB-ARBA"/>
</dbReference>
<dbReference type="PROSITE" id="PS50011">
    <property type="entry name" value="PROTEIN_KINASE_DOM"/>
    <property type="match status" value="1"/>
</dbReference>
<evidence type="ECO:0000256" key="2">
    <source>
        <dbReference type="ARBA" id="ARBA00022527"/>
    </source>
</evidence>
<name>A0A9Q1QRG7_9CARY</name>
<dbReference type="Pfam" id="PF07714">
    <property type="entry name" value="PK_Tyr_Ser-Thr"/>
    <property type="match status" value="1"/>
</dbReference>
<evidence type="ECO:0000256" key="3">
    <source>
        <dbReference type="ARBA" id="ARBA00022679"/>
    </source>
</evidence>
<dbReference type="InterPro" id="IPR011009">
    <property type="entry name" value="Kinase-like_dom_sf"/>
</dbReference>
<dbReference type="EMBL" id="JAKOGI010000003">
    <property type="protein sequence ID" value="KAJ8452623.1"/>
    <property type="molecule type" value="Genomic_DNA"/>
</dbReference>
<dbReference type="InterPro" id="IPR000719">
    <property type="entry name" value="Prot_kinase_dom"/>
</dbReference>
<evidence type="ECO:0000256" key="6">
    <source>
        <dbReference type="ARBA" id="ARBA00022840"/>
    </source>
</evidence>
<dbReference type="EC" id="2.7.11.1" evidence="1"/>
<evidence type="ECO:0000256" key="1">
    <source>
        <dbReference type="ARBA" id="ARBA00012513"/>
    </source>
</evidence>
<keyword evidence="2" id="KW-0723">Serine/threonine-protein kinase</keyword>
<reference evidence="10" key="1">
    <citation type="submission" date="2022-04" db="EMBL/GenBank/DDBJ databases">
        <title>Carnegiea gigantea Genome sequencing and assembly v2.</title>
        <authorList>
            <person name="Copetti D."/>
            <person name="Sanderson M.J."/>
            <person name="Burquez A."/>
            <person name="Wojciechowski M.F."/>
        </authorList>
    </citation>
    <scope>NUCLEOTIDE SEQUENCE</scope>
    <source>
        <strain evidence="10">SGP5-SGP5p</strain>
        <tissue evidence="10">Aerial part</tissue>
    </source>
</reference>
<dbReference type="AlphaFoldDB" id="A0A9Q1QRG7"/>
<protein>
    <recommendedName>
        <fullName evidence="1">non-specific serine/threonine protein kinase</fullName>
        <ecNumber evidence="1">2.7.11.1</ecNumber>
    </recommendedName>
</protein>
<evidence type="ECO:0000256" key="8">
    <source>
        <dbReference type="ARBA" id="ARBA00048679"/>
    </source>
</evidence>
<evidence type="ECO:0000256" key="4">
    <source>
        <dbReference type="ARBA" id="ARBA00022741"/>
    </source>
</evidence>
<dbReference type="FunFam" id="1.10.510.10:FF:001023">
    <property type="entry name" value="Os07g0541700 protein"/>
    <property type="match status" value="1"/>
</dbReference>
<comment type="catalytic activity">
    <reaction evidence="8">
        <text>L-seryl-[protein] + ATP = O-phospho-L-seryl-[protein] + ADP + H(+)</text>
        <dbReference type="Rhea" id="RHEA:17989"/>
        <dbReference type="Rhea" id="RHEA-COMP:9863"/>
        <dbReference type="Rhea" id="RHEA-COMP:11604"/>
        <dbReference type="ChEBI" id="CHEBI:15378"/>
        <dbReference type="ChEBI" id="CHEBI:29999"/>
        <dbReference type="ChEBI" id="CHEBI:30616"/>
        <dbReference type="ChEBI" id="CHEBI:83421"/>
        <dbReference type="ChEBI" id="CHEBI:456216"/>
        <dbReference type="EC" id="2.7.11.1"/>
    </reaction>
</comment>
<keyword evidence="6" id="KW-0067">ATP-binding</keyword>